<keyword evidence="2" id="KW-1185">Reference proteome</keyword>
<dbReference type="OrthoDB" id="3600004at2759"/>
<dbReference type="Proteomes" id="UP001152300">
    <property type="component" value="Unassembled WGS sequence"/>
</dbReference>
<sequence>MSTIKQWQNTQKKNGNWYDIPHTVQKHEPPGMQFLQLDEPLWSRYSTLRATAARNAAAAGNIQNINNLNNSNIMNMNNATMMGNPAGFVGGLPPGM</sequence>
<dbReference type="AlphaFoldDB" id="A0A9X0APN7"/>
<accession>A0A9X0APN7</accession>
<gene>
    <name evidence="1" type="ORF">OCU04_005698</name>
</gene>
<evidence type="ECO:0000313" key="1">
    <source>
        <dbReference type="EMBL" id="KAJ8066651.1"/>
    </source>
</evidence>
<proteinExistence type="predicted"/>
<evidence type="ECO:0000313" key="2">
    <source>
        <dbReference type="Proteomes" id="UP001152300"/>
    </source>
</evidence>
<reference evidence="1" key="1">
    <citation type="submission" date="2022-11" db="EMBL/GenBank/DDBJ databases">
        <title>Genome Resource of Sclerotinia nivalis Strain SnTB1, a Plant Pathogen Isolated from American Ginseng.</title>
        <authorList>
            <person name="Fan S."/>
        </authorList>
    </citation>
    <scope>NUCLEOTIDE SEQUENCE</scope>
    <source>
        <strain evidence="1">SnTB1</strain>
    </source>
</reference>
<comment type="caution">
    <text evidence="1">The sequence shown here is derived from an EMBL/GenBank/DDBJ whole genome shotgun (WGS) entry which is preliminary data.</text>
</comment>
<protein>
    <submittedName>
        <fullName evidence="1">Uncharacterized protein</fullName>
    </submittedName>
</protein>
<organism evidence="1 2">
    <name type="scientific">Sclerotinia nivalis</name>
    <dbReference type="NCBI Taxonomy" id="352851"/>
    <lineage>
        <taxon>Eukaryota</taxon>
        <taxon>Fungi</taxon>
        <taxon>Dikarya</taxon>
        <taxon>Ascomycota</taxon>
        <taxon>Pezizomycotina</taxon>
        <taxon>Leotiomycetes</taxon>
        <taxon>Helotiales</taxon>
        <taxon>Sclerotiniaceae</taxon>
        <taxon>Sclerotinia</taxon>
    </lineage>
</organism>
<name>A0A9X0APN7_9HELO</name>
<dbReference type="EMBL" id="JAPEIS010000005">
    <property type="protein sequence ID" value="KAJ8066651.1"/>
    <property type="molecule type" value="Genomic_DNA"/>
</dbReference>